<dbReference type="SUPFAM" id="SSF56281">
    <property type="entry name" value="Metallo-hydrolase/oxidoreductase"/>
    <property type="match status" value="1"/>
</dbReference>
<dbReference type="FunFam" id="3.60.15.10:FF:000073">
    <property type="entry name" value="MBL fold metallo-hydrolase"/>
    <property type="match status" value="1"/>
</dbReference>
<gene>
    <name evidence="2" type="ORF">MPRF_43670</name>
</gene>
<reference evidence="2 3" key="1">
    <citation type="journal article" date="2019" name="Emerg. Microbes Infect.">
        <title>Comprehensive subspecies identification of 175 nontuberculous mycobacteria species based on 7547 genomic profiles.</title>
        <authorList>
            <person name="Matsumoto Y."/>
            <person name="Kinjo T."/>
            <person name="Motooka D."/>
            <person name="Nabeya D."/>
            <person name="Jung N."/>
            <person name="Uechi K."/>
            <person name="Horii T."/>
            <person name="Iida T."/>
            <person name="Fujita J."/>
            <person name="Nakamura S."/>
        </authorList>
    </citation>
    <scope>NUCLEOTIDE SEQUENCE [LARGE SCALE GENOMIC DNA]</scope>
    <source>
        <strain evidence="2 3">JCM 6367</strain>
    </source>
</reference>
<keyword evidence="2" id="KW-0378">Hydrolase</keyword>
<evidence type="ECO:0000313" key="2">
    <source>
        <dbReference type="EMBL" id="BBY77468.1"/>
    </source>
</evidence>
<dbReference type="InterPro" id="IPR036866">
    <property type="entry name" value="RibonucZ/Hydroxyglut_hydro"/>
</dbReference>
<dbReference type="AlphaFoldDB" id="A0A7I7U7Y8"/>
<dbReference type="PANTHER" id="PTHR42951">
    <property type="entry name" value="METALLO-BETA-LACTAMASE DOMAIN-CONTAINING"/>
    <property type="match status" value="1"/>
</dbReference>
<evidence type="ECO:0000259" key="1">
    <source>
        <dbReference type="SMART" id="SM00849"/>
    </source>
</evidence>
<dbReference type="SMART" id="SM00849">
    <property type="entry name" value="Lactamase_B"/>
    <property type="match status" value="1"/>
</dbReference>
<dbReference type="PANTHER" id="PTHR42951:SF4">
    <property type="entry name" value="ACYL-COENZYME A THIOESTERASE MBLAC2"/>
    <property type="match status" value="1"/>
</dbReference>
<accession>A0A7I7U7Y8</accession>
<dbReference type="RefSeq" id="WP_163767715.1">
    <property type="nucleotide sequence ID" value="NZ_AP022598.1"/>
</dbReference>
<dbReference type="InterPro" id="IPR050855">
    <property type="entry name" value="NDM-1-like"/>
</dbReference>
<dbReference type="InterPro" id="IPR001279">
    <property type="entry name" value="Metallo-B-lactamas"/>
</dbReference>
<dbReference type="EMBL" id="AP022598">
    <property type="protein sequence ID" value="BBY77468.1"/>
    <property type="molecule type" value="Genomic_DNA"/>
</dbReference>
<dbReference type="GO" id="GO:0016787">
    <property type="term" value="F:hydrolase activity"/>
    <property type="evidence" value="ECO:0007669"/>
    <property type="project" value="UniProtKB-KW"/>
</dbReference>
<sequence length="232" mass="24561">MATLVWERITEHVIRCRLPFCDVTVGAVCADGSALLIDTGTTVSEAQTVAQDIADLTGCTVRHVVLTHNHFDHILGHSVFAAATMYCAPEVVTALTERQAWLRDDAVTHGADPAEVDAALASAVWPRLAGGAANLTLAEDVTVRILHPGRGHTDHDLVVLVADGPHTVVFCGDLVEESGDPCVDDQSDLAAWPATLDRLAALGGPAARYVPGHGAVVDAAFVRRQARWLAAR</sequence>
<feature type="domain" description="Metallo-beta-lactamase" evidence="1">
    <location>
        <begin position="22"/>
        <end position="213"/>
    </location>
</feature>
<dbReference type="Pfam" id="PF00753">
    <property type="entry name" value="Lactamase_B"/>
    <property type="match status" value="1"/>
</dbReference>
<organism evidence="2 3">
    <name type="scientific">Mycolicibacterium parafortuitum</name>
    <name type="common">Mycobacterium parafortuitum</name>
    <dbReference type="NCBI Taxonomy" id="39692"/>
    <lineage>
        <taxon>Bacteria</taxon>
        <taxon>Bacillati</taxon>
        <taxon>Actinomycetota</taxon>
        <taxon>Actinomycetes</taxon>
        <taxon>Mycobacteriales</taxon>
        <taxon>Mycobacteriaceae</taxon>
        <taxon>Mycolicibacterium</taxon>
    </lineage>
</organism>
<dbReference type="Gene3D" id="3.60.15.10">
    <property type="entry name" value="Ribonuclease Z/Hydroxyacylglutathione hydrolase-like"/>
    <property type="match status" value="1"/>
</dbReference>
<evidence type="ECO:0000313" key="3">
    <source>
        <dbReference type="Proteomes" id="UP000466554"/>
    </source>
</evidence>
<proteinExistence type="predicted"/>
<dbReference type="Proteomes" id="UP000466554">
    <property type="component" value="Chromosome"/>
</dbReference>
<protein>
    <submittedName>
        <fullName evidence="2">MBL fold metallo-hydrolase</fullName>
    </submittedName>
</protein>
<name>A0A7I7U7Y8_MYCPF</name>